<evidence type="ECO:0000313" key="1">
    <source>
        <dbReference type="EMBL" id="TMI81508.1"/>
    </source>
</evidence>
<dbReference type="Proteomes" id="UP000318093">
    <property type="component" value="Unassembled WGS sequence"/>
</dbReference>
<sequence>MPPRRSPLGIPAPRLRVFLLIAAAALSLALAVPPLASWSWLPGPPAARAAAPPRVAIVFEHAGASLADLAPIYAMHQPFGLGIFPHKRYSVQIVRDAMAHGLVPILHLPMEARNPADTAPVAGAVWVRMTDAQITRIVEDDLASTPGVVGVSNHAGSRATADPRIMTAVLRTVKARGLWFEENRTTPASVASDVAARLGVRRVLITTYLDDPPVDIERKVRALIPLAQRQGSVLAAAHITTGTPRVVLRLLPEFRRAGIVFVPITEFLAP</sequence>
<organism evidence="1 2">
    <name type="scientific">Candidatus Segetimicrobium genomatis</name>
    <dbReference type="NCBI Taxonomy" id="2569760"/>
    <lineage>
        <taxon>Bacteria</taxon>
        <taxon>Bacillati</taxon>
        <taxon>Candidatus Sysuimicrobiota</taxon>
        <taxon>Candidatus Sysuimicrobiia</taxon>
        <taxon>Candidatus Sysuimicrobiales</taxon>
        <taxon>Candidatus Segetimicrobiaceae</taxon>
        <taxon>Candidatus Segetimicrobium</taxon>
    </lineage>
</organism>
<evidence type="ECO:0000313" key="2">
    <source>
        <dbReference type="Proteomes" id="UP000318093"/>
    </source>
</evidence>
<dbReference type="GO" id="GO:0005975">
    <property type="term" value="P:carbohydrate metabolic process"/>
    <property type="evidence" value="ECO:0007669"/>
    <property type="project" value="InterPro"/>
</dbReference>
<proteinExistence type="predicted"/>
<dbReference type="PANTHER" id="PTHR30105">
    <property type="entry name" value="UNCHARACTERIZED YIBQ-RELATED"/>
    <property type="match status" value="1"/>
</dbReference>
<dbReference type="InterPro" id="IPR011330">
    <property type="entry name" value="Glyco_hydro/deAcase_b/a-brl"/>
</dbReference>
<accession>A0A537JD82</accession>
<dbReference type="CDD" id="cd10936">
    <property type="entry name" value="CE4_DAC2"/>
    <property type="match status" value="1"/>
</dbReference>
<gene>
    <name evidence="1" type="ORF">E6H03_06890</name>
</gene>
<dbReference type="Pfam" id="PF04748">
    <property type="entry name" value="Polysacc_deac_2"/>
    <property type="match status" value="1"/>
</dbReference>
<dbReference type="AlphaFoldDB" id="A0A537JD82"/>
<comment type="caution">
    <text evidence="1">The sequence shown here is derived from an EMBL/GenBank/DDBJ whole genome shotgun (WGS) entry which is preliminary data.</text>
</comment>
<dbReference type="EMBL" id="VBAN01000205">
    <property type="protein sequence ID" value="TMI81508.1"/>
    <property type="molecule type" value="Genomic_DNA"/>
</dbReference>
<dbReference type="Gene3D" id="3.20.20.370">
    <property type="entry name" value="Glycoside hydrolase/deacetylase"/>
    <property type="match status" value="1"/>
</dbReference>
<name>A0A537JD82_9BACT</name>
<dbReference type="InterPro" id="IPR006837">
    <property type="entry name" value="Divergent_DAC"/>
</dbReference>
<protein>
    <submittedName>
        <fullName evidence="1">Divergent polysaccharide deacetylase family protein</fullName>
    </submittedName>
</protein>
<reference evidence="1 2" key="1">
    <citation type="journal article" date="2019" name="Nat. Microbiol.">
        <title>Mediterranean grassland soil C-N compound turnover is dependent on rainfall and depth, and is mediated by genomically divergent microorganisms.</title>
        <authorList>
            <person name="Diamond S."/>
            <person name="Andeer P.F."/>
            <person name="Li Z."/>
            <person name="Crits-Christoph A."/>
            <person name="Burstein D."/>
            <person name="Anantharaman K."/>
            <person name="Lane K.R."/>
            <person name="Thomas B.C."/>
            <person name="Pan C."/>
            <person name="Northen T.R."/>
            <person name="Banfield J.F."/>
        </authorList>
    </citation>
    <scope>NUCLEOTIDE SEQUENCE [LARGE SCALE GENOMIC DNA]</scope>
    <source>
        <strain evidence="1">NP_6</strain>
    </source>
</reference>
<dbReference type="SUPFAM" id="SSF88713">
    <property type="entry name" value="Glycoside hydrolase/deacetylase"/>
    <property type="match status" value="1"/>
</dbReference>
<dbReference type="PANTHER" id="PTHR30105:SF2">
    <property type="entry name" value="DIVERGENT POLYSACCHARIDE DEACETYLASE SUPERFAMILY"/>
    <property type="match status" value="1"/>
</dbReference>